<feature type="compositionally biased region" description="Low complexity" evidence="14">
    <location>
        <begin position="923"/>
        <end position="935"/>
    </location>
</feature>
<comment type="caution">
    <text evidence="18">The sequence shown here is derived from an EMBL/GenBank/DDBJ whole genome shotgun (WGS) entry which is preliminary data.</text>
</comment>
<dbReference type="EMBL" id="BGZK01000085">
    <property type="protein sequence ID" value="GBP17175.1"/>
    <property type="molecule type" value="Genomic_DNA"/>
</dbReference>
<organism evidence="18 19">
    <name type="scientific">Eumeta variegata</name>
    <name type="common">Bagworm moth</name>
    <name type="synonym">Eumeta japonica</name>
    <dbReference type="NCBI Taxonomy" id="151549"/>
    <lineage>
        <taxon>Eukaryota</taxon>
        <taxon>Metazoa</taxon>
        <taxon>Ecdysozoa</taxon>
        <taxon>Arthropoda</taxon>
        <taxon>Hexapoda</taxon>
        <taxon>Insecta</taxon>
        <taxon>Pterygota</taxon>
        <taxon>Neoptera</taxon>
        <taxon>Endopterygota</taxon>
        <taxon>Lepidoptera</taxon>
        <taxon>Glossata</taxon>
        <taxon>Ditrysia</taxon>
        <taxon>Tineoidea</taxon>
        <taxon>Psychidae</taxon>
        <taxon>Oiketicinae</taxon>
        <taxon>Eumeta</taxon>
    </lineage>
</organism>
<evidence type="ECO:0000256" key="6">
    <source>
        <dbReference type="ARBA" id="ARBA00022889"/>
    </source>
</evidence>
<dbReference type="PROSITE" id="PS51470">
    <property type="entry name" value="FG_GAP"/>
    <property type="match status" value="3"/>
</dbReference>
<dbReference type="SMART" id="SM00191">
    <property type="entry name" value="Int_alpha"/>
    <property type="match status" value="4"/>
</dbReference>
<dbReference type="Pfam" id="PF20805">
    <property type="entry name" value="Integrin_A_Ig_2"/>
    <property type="match status" value="1"/>
</dbReference>
<evidence type="ECO:0000256" key="8">
    <source>
        <dbReference type="ARBA" id="ARBA00023037"/>
    </source>
</evidence>
<evidence type="ECO:0000256" key="9">
    <source>
        <dbReference type="ARBA" id="ARBA00023136"/>
    </source>
</evidence>
<feature type="compositionally biased region" description="Low complexity" evidence="14">
    <location>
        <begin position="811"/>
        <end position="823"/>
    </location>
</feature>
<gene>
    <name evidence="18" type="primary">if</name>
    <name evidence="18" type="ORF">EVAR_17296_1</name>
</gene>
<keyword evidence="10 13" id="KW-0675">Receptor</keyword>
<keyword evidence="6 13" id="KW-0130">Cell adhesion</keyword>
<keyword evidence="9 13" id="KW-0472">Membrane</keyword>
<comment type="similarity">
    <text evidence="2 13">Belongs to the integrin alpha chain family.</text>
</comment>
<dbReference type="InterPro" id="IPR032695">
    <property type="entry name" value="Integrin_dom_sf"/>
</dbReference>
<feature type="transmembrane region" description="Helical" evidence="13">
    <location>
        <begin position="1104"/>
        <end position="1128"/>
    </location>
</feature>
<keyword evidence="3 13" id="KW-0812">Transmembrane</keyword>
<dbReference type="GO" id="GO:0008305">
    <property type="term" value="C:integrin complex"/>
    <property type="evidence" value="ECO:0007669"/>
    <property type="project" value="InterPro"/>
</dbReference>
<proteinExistence type="inferred from homology"/>
<keyword evidence="7 13" id="KW-1133">Transmembrane helix</keyword>
<dbReference type="Proteomes" id="UP000299102">
    <property type="component" value="Unassembled WGS sequence"/>
</dbReference>
<dbReference type="Gene3D" id="2.60.40.1510">
    <property type="entry name" value="ntegrin, alpha v. Chain A, domain 3"/>
    <property type="match status" value="1"/>
</dbReference>
<dbReference type="InterPro" id="IPR013517">
    <property type="entry name" value="FG-GAP"/>
</dbReference>
<dbReference type="Gene3D" id="2.130.10.130">
    <property type="entry name" value="Integrin alpha, N-terminal"/>
    <property type="match status" value="1"/>
</dbReference>
<keyword evidence="11" id="KW-0325">Glycoprotein</keyword>
<dbReference type="GO" id="GO:0007160">
    <property type="term" value="P:cell-matrix adhesion"/>
    <property type="evidence" value="ECO:0007669"/>
    <property type="project" value="TreeGrafter"/>
</dbReference>
<evidence type="ECO:0000256" key="14">
    <source>
        <dbReference type="SAM" id="MobiDB-lite"/>
    </source>
</evidence>
<dbReference type="Pfam" id="PF01839">
    <property type="entry name" value="FG-GAP"/>
    <property type="match status" value="2"/>
</dbReference>
<feature type="repeat" description="FG-GAP" evidence="12">
    <location>
        <begin position="158"/>
        <end position="216"/>
    </location>
</feature>
<feature type="domain" description="Integrin alpha second immunoglobulin-like" evidence="16">
    <location>
        <begin position="452"/>
        <end position="594"/>
    </location>
</feature>
<keyword evidence="4" id="KW-0732">Signal</keyword>
<evidence type="ECO:0000313" key="19">
    <source>
        <dbReference type="Proteomes" id="UP000299102"/>
    </source>
</evidence>
<dbReference type="SUPFAM" id="SSF69318">
    <property type="entry name" value="Integrin alpha N-terminal domain"/>
    <property type="match status" value="1"/>
</dbReference>
<evidence type="ECO:0000259" key="15">
    <source>
        <dbReference type="Pfam" id="PF08441"/>
    </source>
</evidence>
<dbReference type="Gene3D" id="2.60.40.1530">
    <property type="entry name" value="ntegrin, alpha v. Chain A, domain 4"/>
    <property type="match status" value="2"/>
</dbReference>
<evidence type="ECO:0000259" key="16">
    <source>
        <dbReference type="Pfam" id="PF20805"/>
    </source>
</evidence>
<dbReference type="GO" id="GO:0005178">
    <property type="term" value="F:integrin binding"/>
    <property type="evidence" value="ECO:0007669"/>
    <property type="project" value="TreeGrafter"/>
</dbReference>
<name>A0A4C1TT45_EUMVA</name>
<feature type="domain" description="Integrin alpha third immunoglobulin-like" evidence="17">
    <location>
        <begin position="606"/>
        <end position="723"/>
    </location>
</feature>
<evidence type="ECO:0000256" key="4">
    <source>
        <dbReference type="ARBA" id="ARBA00022729"/>
    </source>
</evidence>
<dbReference type="SUPFAM" id="SSF69179">
    <property type="entry name" value="Integrin domains"/>
    <property type="match status" value="3"/>
</dbReference>
<dbReference type="Pfam" id="PF08441">
    <property type="entry name" value="Integrin_A_Ig_1"/>
    <property type="match status" value="1"/>
</dbReference>
<feature type="region of interest" description="Disordered" evidence="14">
    <location>
        <begin position="727"/>
        <end position="844"/>
    </location>
</feature>
<comment type="subcellular location">
    <subcellularLocation>
        <location evidence="1 13">Membrane</location>
        <topology evidence="1 13">Single-pass type I membrane protein</topology>
    </subcellularLocation>
</comment>
<dbReference type="Gene3D" id="1.20.5.930">
    <property type="entry name" value="Bicelle-embedded integrin alpha(iib) transmembrane segment"/>
    <property type="match status" value="1"/>
</dbReference>
<dbReference type="GO" id="GO:0048513">
    <property type="term" value="P:animal organ development"/>
    <property type="evidence" value="ECO:0007669"/>
    <property type="project" value="UniProtKB-ARBA"/>
</dbReference>
<evidence type="ECO:0000256" key="13">
    <source>
        <dbReference type="RuleBase" id="RU003762"/>
    </source>
</evidence>
<dbReference type="AlphaFoldDB" id="A0A4C1TT45"/>
<sequence>MAGSYISGLPDECKDSMVKYFDRFRSVGQLYSLNPDKPTVLATSQDSAVYDDSYMGYSMAAGGFGEEGTQAIAVGVPRGSKLRGLVVLYTMDLQVIRNISGSQIGAYFGYCLASGDIDGDGLDDVIIGAPMYTKARSEGYEHGRVYVVYQGRDQSFQRNHYRTGEVSKGRFGLAVTSLGDINLDGFGDLAVGAPYSGKNGRGMVFIYYGSAQGLRETYSQAIAAEEVDPYLTTFGFSLSGGLDLDMNNFTDLAVGAYKSDSVVFFSIYGFVRYTLASHAVCYPYVSLSSRSTCRSRPVIKVTAMLELRSYNNELKEISLDDTSCVLSNGTRVGCATLKYCLTYDAQDVYTRLEFKVIFNLDSAKTSSKRLYIMYSEGRRTQFVRNMVLTKGHKQCGNTTVYLIEKIRDKLTPLEIAMSYDVITQKTPNVIPPILDQTMENIHTDSLSITKNCGSDNICIPDLQMAVTTSTANYILGSDQKVDIDVEVANTKEDAFEAAYYLHIPRGVSYNRMQMQTPDGQEQLPVYCSVSARHANGSSTLRCDVGNPLPSGRKVNFRVTLEVDVSVTSLEFDMETNSTNPEEGTYEDNRRHMAISVVIESKLLAIGTSDPPELYYNASLYQYDAVADDRQLGPTVIHKYNIKNDSPFAIKQAQIVILWPYQTLYDENLMYMLMQPETVGPVQCYAEEHIDPLKLFVRTSSKSYLESERAEYARSKFAASTWTSRNRNESRTTVFVSSQSGGSSSNDHDSRTTWESSGSTMNGYRQREQEAGYNANGGYVNTGATRTSETGGSFSSTYGAVNANSQDQSYRNQQYGGNQNNQGQWTHGFDSSASNDQRHSWSTEETVNRDIMNAGSRTYHNVGSNTANAGLTVVGGSEDDEINNSFGANAALNPSNNFRTSISEVSVGGSSQGNQGGSLNVETQGGSLASGSSQGQVMHGGNYAGSGSSSRSYSYSSSSGSRSGGAQYSYGSQSGGSSSSQMGGSSSASWSSNRENTRRKRQAEMSNEIKEGIEKCQDKFKCGQIVCHTDYLEKGQDVWIALVARLNASVLNEMTKERAVTLSTMALAQVFELETVGKPTQMSVQKQEVKTLITQQLEARSSGTIPLWVVILAAVVGALLLLLLIFALYKNKAGLTFLKQTSTGSRQ</sequence>
<evidence type="ECO:0000313" key="18">
    <source>
        <dbReference type="EMBL" id="GBP17175.1"/>
    </source>
</evidence>
<dbReference type="InterPro" id="IPR028994">
    <property type="entry name" value="Integrin_alpha_N"/>
</dbReference>
<evidence type="ECO:0000256" key="3">
    <source>
        <dbReference type="ARBA" id="ARBA00022692"/>
    </source>
</evidence>
<protein>
    <submittedName>
        <fullName evidence="18">Integrin alpha-PS2</fullName>
    </submittedName>
</protein>
<feature type="compositionally biased region" description="Basic and acidic residues" evidence="14">
    <location>
        <begin position="835"/>
        <end position="844"/>
    </location>
</feature>
<feature type="domain" description="Integrin alpha third immunoglobulin-like" evidence="17">
    <location>
        <begin position="990"/>
        <end position="1092"/>
    </location>
</feature>
<feature type="compositionally biased region" description="Low complexity" evidence="14">
    <location>
        <begin position="944"/>
        <end position="991"/>
    </location>
</feature>
<evidence type="ECO:0000256" key="12">
    <source>
        <dbReference type="PROSITE-ProRule" id="PRU00803"/>
    </source>
</evidence>
<keyword evidence="8 13" id="KW-0401">Integrin</keyword>
<dbReference type="Gene3D" id="2.60.40.1460">
    <property type="entry name" value="Integrin domains. Chain A, domain 2"/>
    <property type="match status" value="1"/>
</dbReference>
<dbReference type="STRING" id="151549.A0A4C1TT45"/>
<dbReference type="PANTHER" id="PTHR23220">
    <property type="entry name" value="INTEGRIN ALPHA"/>
    <property type="match status" value="1"/>
</dbReference>
<feature type="domain" description="Integrin alpha first immunoglubulin-like" evidence="15">
    <location>
        <begin position="295"/>
        <end position="450"/>
    </location>
</feature>
<dbReference type="InterPro" id="IPR013519">
    <property type="entry name" value="Int_alpha_beta-p"/>
</dbReference>
<evidence type="ECO:0000256" key="7">
    <source>
        <dbReference type="ARBA" id="ARBA00022989"/>
    </source>
</evidence>
<dbReference type="GO" id="GO:0033627">
    <property type="term" value="P:cell adhesion mediated by integrin"/>
    <property type="evidence" value="ECO:0007669"/>
    <property type="project" value="TreeGrafter"/>
</dbReference>
<dbReference type="InterPro" id="IPR013649">
    <property type="entry name" value="Integrin_alpha_Ig-like_1"/>
</dbReference>
<feature type="compositionally biased region" description="Polar residues" evidence="14">
    <location>
        <begin position="781"/>
        <end position="810"/>
    </location>
</feature>
<evidence type="ECO:0000256" key="1">
    <source>
        <dbReference type="ARBA" id="ARBA00004479"/>
    </source>
</evidence>
<reference evidence="18 19" key="1">
    <citation type="journal article" date="2019" name="Commun. Biol.">
        <title>The bagworm genome reveals a unique fibroin gene that provides high tensile strength.</title>
        <authorList>
            <person name="Kono N."/>
            <person name="Nakamura H."/>
            <person name="Ohtoshi R."/>
            <person name="Tomita M."/>
            <person name="Numata K."/>
            <person name="Arakawa K."/>
        </authorList>
    </citation>
    <scope>NUCLEOTIDE SEQUENCE [LARGE SCALE GENOMIC DNA]</scope>
</reference>
<keyword evidence="5" id="KW-0677">Repeat</keyword>
<dbReference type="GO" id="GO:0007229">
    <property type="term" value="P:integrin-mediated signaling pathway"/>
    <property type="evidence" value="ECO:0007669"/>
    <property type="project" value="UniProtKB-KW"/>
</dbReference>
<evidence type="ECO:0000256" key="10">
    <source>
        <dbReference type="ARBA" id="ARBA00023170"/>
    </source>
</evidence>
<dbReference type="Pfam" id="PF20806">
    <property type="entry name" value="Integrin_A_Ig_3"/>
    <property type="match status" value="2"/>
</dbReference>
<dbReference type="GO" id="GO:0009897">
    <property type="term" value="C:external side of plasma membrane"/>
    <property type="evidence" value="ECO:0007669"/>
    <property type="project" value="TreeGrafter"/>
</dbReference>
<evidence type="ECO:0000256" key="11">
    <source>
        <dbReference type="ARBA" id="ARBA00023180"/>
    </source>
</evidence>
<dbReference type="PANTHER" id="PTHR23220:SF133">
    <property type="entry name" value="INTEGRIN ALPHA-PS2"/>
    <property type="match status" value="1"/>
</dbReference>
<dbReference type="InterPro" id="IPR048286">
    <property type="entry name" value="Integrin_alpha_Ig-like_3"/>
</dbReference>
<dbReference type="OrthoDB" id="5317514at2759"/>
<accession>A0A4C1TT45</accession>
<keyword evidence="19" id="KW-1185">Reference proteome</keyword>
<feature type="repeat" description="FG-GAP" evidence="12">
    <location>
        <begin position="220"/>
        <end position="282"/>
    </location>
</feature>
<feature type="repeat" description="FG-GAP" evidence="12">
    <location>
        <begin position="94"/>
        <end position="157"/>
    </location>
</feature>
<evidence type="ECO:0000256" key="2">
    <source>
        <dbReference type="ARBA" id="ARBA00008054"/>
    </source>
</evidence>
<dbReference type="InterPro" id="IPR048285">
    <property type="entry name" value="Integrin_alpha_Ig-like_2"/>
</dbReference>
<dbReference type="GO" id="GO:0007157">
    <property type="term" value="P:heterophilic cell-cell adhesion via plasma membrane cell adhesion molecules"/>
    <property type="evidence" value="ECO:0007669"/>
    <property type="project" value="UniProtKB-ARBA"/>
</dbReference>
<evidence type="ECO:0000256" key="5">
    <source>
        <dbReference type="ARBA" id="ARBA00022737"/>
    </source>
</evidence>
<feature type="region of interest" description="Disordered" evidence="14">
    <location>
        <begin position="902"/>
        <end position="1004"/>
    </location>
</feature>
<feature type="compositionally biased region" description="Polar residues" evidence="14">
    <location>
        <begin position="752"/>
        <end position="762"/>
    </location>
</feature>
<dbReference type="PRINTS" id="PR01185">
    <property type="entry name" value="INTEGRINA"/>
</dbReference>
<dbReference type="InterPro" id="IPR000413">
    <property type="entry name" value="Integrin_alpha"/>
</dbReference>
<evidence type="ECO:0000259" key="17">
    <source>
        <dbReference type="Pfam" id="PF20806"/>
    </source>
</evidence>